<evidence type="ECO:0000256" key="9">
    <source>
        <dbReference type="ARBA" id="ARBA00049940"/>
    </source>
</evidence>
<accession>A0A8T7LX46</accession>
<evidence type="ECO:0000256" key="2">
    <source>
        <dbReference type="ARBA" id="ARBA00022475"/>
    </source>
</evidence>
<keyword evidence="10" id="KW-0813">Transport</keyword>
<reference evidence="11 13" key="1">
    <citation type="submission" date="2020-06" db="EMBL/GenBank/DDBJ databases">
        <title>Anoxygenic phototrophic Chloroflexota member uses a Type I reaction center.</title>
        <authorList>
            <person name="Tsuji J.M."/>
            <person name="Shaw N.A."/>
            <person name="Nagashima S."/>
            <person name="Venkiteswaran J."/>
            <person name="Schiff S.L."/>
            <person name="Hanada S."/>
            <person name="Tank M."/>
            <person name="Neufeld J.D."/>
        </authorList>
    </citation>
    <scope>NUCLEOTIDE SEQUENCE [LARGE SCALE GENOMIC DNA]</scope>
    <source>
        <strain evidence="11">L227-S17</strain>
    </source>
</reference>
<evidence type="ECO:0000256" key="4">
    <source>
        <dbReference type="ARBA" id="ARBA00022989"/>
    </source>
</evidence>
<protein>
    <recommendedName>
        <fullName evidence="10">Fluoride-specific ion channel FluC</fullName>
    </recommendedName>
</protein>
<keyword evidence="10" id="KW-0479">Metal-binding</keyword>
<dbReference type="HAMAP" id="MF_00454">
    <property type="entry name" value="FluC"/>
    <property type="match status" value="1"/>
</dbReference>
<evidence type="ECO:0000256" key="1">
    <source>
        <dbReference type="ARBA" id="ARBA00004651"/>
    </source>
</evidence>
<dbReference type="Proteomes" id="UP000521676">
    <property type="component" value="Unassembled WGS sequence"/>
</dbReference>
<dbReference type="NCBIfam" id="TIGR00494">
    <property type="entry name" value="crcB"/>
    <property type="match status" value="1"/>
</dbReference>
<dbReference type="GO" id="GO:0062054">
    <property type="term" value="F:fluoride channel activity"/>
    <property type="evidence" value="ECO:0007669"/>
    <property type="project" value="UniProtKB-UniRule"/>
</dbReference>
<evidence type="ECO:0000256" key="6">
    <source>
        <dbReference type="ARBA" id="ARBA00023303"/>
    </source>
</evidence>
<keyword evidence="6 10" id="KW-0407">Ion channel</keyword>
<evidence type="ECO:0000256" key="3">
    <source>
        <dbReference type="ARBA" id="ARBA00022692"/>
    </source>
</evidence>
<feature type="transmembrane region" description="Helical" evidence="10">
    <location>
        <begin position="66"/>
        <end position="83"/>
    </location>
</feature>
<keyword evidence="10" id="KW-0406">Ion transport</keyword>
<dbReference type="InterPro" id="IPR003691">
    <property type="entry name" value="FluC"/>
</dbReference>
<evidence type="ECO:0000313" key="13">
    <source>
        <dbReference type="Proteomes" id="UP000521676"/>
    </source>
</evidence>
<evidence type="ECO:0000313" key="14">
    <source>
        <dbReference type="Proteomes" id="UP001431572"/>
    </source>
</evidence>
<dbReference type="PANTHER" id="PTHR28259">
    <property type="entry name" value="FLUORIDE EXPORT PROTEIN 1-RELATED"/>
    <property type="match status" value="1"/>
</dbReference>
<dbReference type="GO" id="GO:0046872">
    <property type="term" value="F:metal ion binding"/>
    <property type="evidence" value="ECO:0007669"/>
    <property type="project" value="UniProtKB-KW"/>
</dbReference>
<comment type="activity regulation">
    <text evidence="10">Na(+) is not transported, but it plays an essential structural role and its presence is essential for fluoride channel function.</text>
</comment>
<comment type="function">
    <text evidence="9 10">Fluoride-specific ion channel. Important for reducing fluoride concentration in the cell, thus reducing its toxicity.</text>
</comment>
<comment type="similarity">
    <text evidence="7 10">Belongs to the fluoride channel Fluc/FEX (TC 1.A.43) family.</text>
</comment>
<dbReference type="EMBL" id="CP128399">
    <property type="protein sequence ID" value="WJW65927.1"/>
    <property type="molecule type" value="Genomic_DNA"/>
</dbReference>
<feature type="transmembrane region" description="Helical" evidence="10">
    <location>
        <begin position="37"/>
        <end position="54"/>
    </location>
</feature>
<evidence type="ECO:0000313" key="12">
    <source>
        <dbReference type="EMBL" id="WJW65927.1"/>
    </source>
</evidence>
<dbReference type="AlphaFoldDB" id="A0A8T7LX46"/>
<dbReference type="PANTHER" id="PTHR28259:SF1">
    <property type="entry name" value="FLUORIDE EXPORT PROTEIN 1-RELATED"/>
    <property type="match status" value="1"/>
</dbReference>
<organism evidence="11 13">
    <name type="scientific">Candidatus Chlorohelix allophototropha</name>
    <dbReference type="NCBI Taxonomy" id="3003348"/>
    <lineage>
        <taxon>Bacteria</taxon>
        <taxon>Bacillati</taxon>
        <taxon>Chloroflexota</taxon>
        <taxon>Chloroflexia</taxon>
        <taxon>Candidatus Chloroheliales</taxon>
        <taxon>Candidatus Chloroheliaceae</taxon>
        <taxon>Candidatus Chlorohelix</taxon>
    </lineage>
</organism>
<feature type="binding site" evidence="10">
    <location>
        <position position="74"/>
    </location>
    <ligand>
        <name>Na(+)</name>
        <dbReference type="ChEBI" id="CHEBI:29101"/>
        <note>structural</note>
    </ligand>
</feature>
<feature type="binding site" evidence="10">
    <location>
        <position position="77"/>
    </location>
    <ligand>
        <name>Na(+)</name>
        <dbReference type="ChEBI" id="CHEBI:29101"/>
        <note>structural</note>
    </ligand>
</feature>
<feature type="transmembrane region" description="Helical" evidence="10">
    <location>
        <begin position="5"/>
        <end position="25"/>
    </location>
</feature>
<reference evidence="12" key="2">
    <citation type="journal article" date="2024" name="Nature">
        <title>Anoxygenic phototroph of the Chloroflexota uses a type I reaction centre.</title>
        <authorList>
            <person name="Tsuji J.M."/>
            <person name="Shaw N.A."/>
            <person name="Nagashima S."/>
            <person name="Venkiteswaran J.J."/>
            <person name="Schiff S.L."/>
            <person name="Watanabe T."/>
            <person name="Fukui M."/>
            <person name="Hanada S."/>
            <person name="Tank M."/>
            <person name="Neufeld J.D."/>
        </authorList>
    </citation>
    <scope>NUCLEOTIDE SEQUENCE</scope>
    <source>
        <strain evidence="12">L227-S17</strain>
    </source>
</reference>
<evidence type="ECO:0000256" key="5">
    <source>
        <dbReference type="ARBA" id="ARBA00023136"/>
    </source>
</evidence>
<name>A0A8T7LX46_9CHLR</name>
<evidence type="ECO:0000256" key="10">
    <source>
        <dbReference type="HAMAP-Rule" id="MF_00454"/>
    </source>
</evidence>
<gene>
    <name evidence="10 11" type="primary">crcB</name>
    <name evidence="10" type="synonym">fluC</name>
    <name evidence="11" type="ORF">HXX08_11820</name>
    <name evidence="12" type="ORF">OZ401_001707</name>
</gene>
<comment type="subcellular location">
    <subcellularLocation>
        <location evidence="1 10">Cell membrane</location>
        <topology evidence="1 10">Multi-pass membrane protein</topology>
    </subcellularLocation>
</comment>
<keyword evidence="10" id="KW-0915">Sodium</keyword>
<dbReference type="RefSeq" id="WP_341467814.1">
    <property type="nucleotide sequence ID" value="NZ_CP128399.1"/>
</dbReference>
<dbReference type="GO" id="GO:0005886">
    <property type="term" value="C:plasma membrane"/>
    <property type="evidence" value="ECO:0007669"/>
    <property type="project" value="UniProtKB-SubCell"/>
</dbReference>
<keyword evidence="4 10" id="KW-1133">Transmembrane helix</keyword>
<sequence>MRNYLLVGIGGACGAMVRYTMNGWLKGVVGNFPLDTFLINLSGSFMLGLFLTLLTRRNSAQVELRLLVGTGFIGAYTTFSSFTNEVLTLLRSENWLLGLSYSLASLVGGMLCVWAGYLGAVMLEGGLKKTKATTHEIKLADEAQPISEGKK</sequence>
<evidence type="ECO:0000256" key="7">
    <source>
        <dbReference type="ARBA" id="ARBA00035120"/>
    </source>
</evidence>
<dbReference type="Pfam" id="PF02537">
    <property type="entry name" value="CRCB"/>
    <property type="match status" value="1"/>
</dbReference>
<evidence type="ECO:0000313" key="11">
    <source>
        <dbReference type="EMBL" id="NWJ46558.1"/>
    </source>
</evidence>
<comment type="catalytic activity">
    <reaction evidence="8">
        <text>fluoride(in) = fluoride(out)</text>
        <dbReference type="Rhea" id="RHEA:76159"/>
        <dbReference type="ChEBI" id="CHEBI:17051"/>
    </reaction>
    <physiologicalReaction direction="left-to-right" evidence="8">
        <dbReference type="Rhea" id="RHEA:76160"/>
    </physiologicalReaction>
</comment>
<dbReference type="Proteomes" id="UP001431572">
    <property type="component" value="Chromosome 1"/>
</dbReference>
<evidence type="ECO:0000256" key="8">
    <source>
        <dbReference type="ARBA" id="ARBA00035585"/>
    </source>
</evidence>
<keyword evidence="5 10" id="KW-0472">Membrane</keyword>
<dbReference type="EMBL" id="JACATZ010000001">
    <property type="protein sequence ID" value="NWJ46558.1"/>
    <property type="molecule type" value="Genomic_DNA"/>
</dbReference>
<keyword evidence="2 10" id="KW-1003">Cell membrane</keyword>
<keyword evidence="3 10" id="KW-0812">Transmembrane</keyword>
<proteinExistence type="inferred from homology"/>
<keyword evidence="14" id="KW-1185">Reference proteome</keyword>
<dbReference type="GO" id="GO:0140114">
    <property type="term" value="P:cellular detoxification of fluoride"/>
    <property type="evidence" value="ECO:0007669"/>
    <property type="project" value="UniProtKB-UniRule"/>
</dbReference>
<feature type="transmembrane region" description="Helical" evidence="10">
    <location>
        <begin position="103"/>
        <end position="123"/>
    </location>
</feature>